<feature type="compositionally biased region" description="Polar residues" evidence="1">
    <location>
        <begin position="108"/>
        <end position="126"/>
    </location>
</feature>
<feature type="compositionally biased region" description="Basic and acidic residues" evidence="1">
    <location>
        <begin position="67"/>
        <end position="99"/>
    </location>
</feature>
<accession>M1DGZ2</accession>
<evidence type="ECO:0000256" key="1">
    <source>
        <dbReference type="SAM" id="MobiDB-lite"/>
    </source>
</evidence>
<keyword evidence="3" id="KW-1185">Reference proteome</keyword>
<evidence type="ECO:0000313" key="2">
    <source>
        <dbReference type="EnsemblPlants" id="PGSC0003DMT400088894"/>
    </source>
</evidence>
<feature type="region of interest" description="Disordered" evidence="1">
    <location>
        <begin position="38"/>
        <end position="141"/>
    </location>
</feature>
<sequence>MRTQIAKLEEKPVQVPTSIMLECLIQMLTQAPSTQSINDLWGELPTSKSGKRKHKAGELDEETPIDPVREAKRQERTARRTSKREARAKGALEQQHRDAALVGASGSGAPTPTSEDQPDQAPSSESAPIDKGANADSKTGP</sequence>
<dbReference type="HOGENOM" id="CLU_2101247_0_0_1"/>
<evidence type="ECO:0008006" key="4">
    <source>
        <dbReference type="Google" id="ProtNLM"/>
    </source>
</evidence>
<organism evidence="2 3">
    <name type="scientific">Solanum tuberosum</name>
    <name type="common">Potato</name>
    <dbReference type="NCBI Taxonomy" id="4113"/>
    <lineage>
        <taxon>Eukaryota</taxon>
        <taxon>Viridiplantae</taxon>
        <taxon>Streptophyta</taxon>
        <taxon>Embryophyta</taxon>
        <taxon>Tracheophyta</taxon>
        <taxon>Spermatophyta</taxon>
        <taxon>Magnoliopsida</taxon>
        <taxon>eudicotyledons</taxon>
        <taxon>Gunneridae</taxon>
        <taxon>Pentapetalae</taxon>
        <taxon>asterids</taxon>
        <taxon>lamiids</taxon>
        <taxon>Solanales</taxon>
        <taxon>Solanaceae</taxon>
        <taxon>Solanoideae</taxon>
        <taxon>Solaneae</taxon>
        <taxon>Solanum</taxon>
    </lineage>
</organism>
<dbReference type="EnsemblPlants" id="PGSC0003DMT400088894">
    <property type="protein sequence ID" value="PGSC0003DMT400088894"/>
    <property type="gene ID" value="PGSC0003DMG400038465"/>
</dbReference>
<name>M1DGZ2_SOLTU</name>
<dbReference type="Proteomes" id="UP000011115">
    <property type="component" value="Unassembled WGS sequence"/>
</dbReference>
<reference evidence="2" key="2">
    <citation type="submission" date="2015-06" db="UniProtKB">
        <authorList>
            <consortium name="EnsemblPlants"/>
        </authorList>
    </citation>
    <scope>IDENTIFICATION</scope>
    <source>
        <strain evidence="2">DM1-3 516 R44</strain>
    </source>
</reference>
<dbReference type="AlphaFoldDB" id="M1DGZ2"/>
<dbReference type="InParanoid" id="M1DGZ2"/>
<dbReference type="Gramene" id="PGSC0003DMT400088894">
    <property type="protein sequence ID" value="PGSC0003DMT400088894"/>
    <property type="gene ID" value="PGSC0003DMG400038465"/>
</dbReference>
<dbReference type="PaxDb" id="4113-PGSC0003DMT400088894"/>
<evidence type="ECO:0000313" key="3">
    <source>
        <dbReference type="Proteomes" id="UP000011115"/>
    </source>
</evidence>
<reference evidence="3" key="1">
    <citation type="journal article" date="2011" name="Nature">
        <title>Genome sequence and analysis of the tuber crop potato.</title>
        <authorList>
            <consortium name="The Potato Genome Sequencing Consortium"/>
        </authorList>
    </citation>
    <scope>NUCLEOTIDE SEQUENCE [LARGE SCALE GENOMIC DNA]</scope>
    <source>
        <strain evidence="3">cv. DM1-3 516 R44</strain>
    </source>
</reference>
<protein>
    <recommendedName>
        <fullName evidence="4">Integrase core domain containing protein</fullName>
    </recommendedName>
</protein>
<proteinExistence type="predicted"/>